<dbReference type="EMBL" id="JARRAG010000002">
    <property type="protein sequence ID" value="MDG3006616.1"/>
    <property type="molecule type" value="Genomic_DNA"/>
</dbReference>
<dbReference type="Proteomes" id="UP001216907">
    <property type="component" value="Unassembled WGS sequence"/>
</dbReference>
<dbReference type="RefSeq" id="WP_277862910.1">
    <property type="nucleotide sequence ID" value="NZ_JARRAG010000002.1"/>
</dbReference>
<comment type="caution">
    <text evidence="1">The sequence shown here is derived from an EMBL/GenBank/DDBJ whole genome shotgun (WGS) entry which is preliminary data.</text>
</comment>
<evidence type="ECO:0000313" key="1">
    <source>
        <dbReference type="EMBL" id="MDG3006616.1"/>
    </source>
</evidence>
<gene>
    <name evidence="1" type="ORF">PZE19_22830</name>
</gene>
<reference evidence="1 2" key="1">
    <citation type="submission" date="2023-03" db="EMBL/GenBank/DDBJ databases">
        <title>Paludisphaera mucosa sp. nov. a novel planctomycete from northern fen.</title>
        <authorList>
            <person name="Ivanova A."/>
        </authorList>
    </citation>
    <scope>NUCLEOTIDE SEQUENCE [LARGE SCALE GENOMIC DNA]</scope>
    <source>
        <strain evidence="1 2">Pla2</strain>
    </source>
</reference>
<protein>
    <submittedName>
        <fullName evidence="1">AAA family ATPase</fullName>
    </submittedName>
</protein>
<dbReference type="Gene3D" id="3.40.50.300">
    <property type="entry name" value="P-loop containing nucleotide triphosphate hydrolases"/>
    <property type="match status" value="1"/>
</dbReference>
<dbReference type="Pfam" id="PF13481">
    <property type="entry name" value="AAA_25"/>
    <property type="match status" value="1"/>
</dbReference>
<dbReference type="SUPFAM" id="SSF52540">
    <property type="entry name" value="P-loop containing nucleoside triphosphate hydrolases"/>
    <property type="match status" value="1"/>
</dbReference>
<proteinExistence type="predicted"/>
<evidence type="ECO:0000313" key="2">
    <source>
        <dbReference type="Proteomes" id="UP001216907"/>
    </source>
</evidence>
<keyword evidence="2" id="KW-1185">Reference proteome</keyword>
<accession>A0ABT6FGB0</accession>
<sequence length="425" mass="45035">MKLGGYVGAGLLREDEVRSKLASAAKACGLGTDGDPGEGERAITNGIEIGKATPKTIPGPNGRANGHHPAVPVHPNGTPAVSGPLTKKAGDFETRPVEWLWPNRIPKRKLTTAAGSGGLGKSFVFCDLAARVSVGGEIPGMGGECFEVGNVLIINCEDDPEDTTVPRLMEAGADLRRIWILRPEHLGRFTLAEVDMIKRVVAEEMGGSVALVIIDPATAFVGKADDHKNAQLQALLGPLRTAAWEIAAAIILVTHINKASGGGNVEAAMRVVGGVAWVNAVRAALIFVKDPDDPAKRLMIPFKNNNGPEQKGLAYRVAPTEALARIEWEGEVDTTADEAMGGSASKPGPKSRLTDEQIDAIVGRLFEGRNQVPSSEGTKFLRDQGVPFDKIKSTRNRLGIRAKQLASGWVWIASYGLRNAPPAPI</sequence>
<name>A0ABT6FGB0_9BACT</name>
<organism evidence="1 2">
    <name type="scientific">Paludisphaera mucosa</name>
    <dbReference type="NCBI Taxonomy" id="3030827"/>
    <lineage>
        <taxon>Bacteria</taxon>
        <taxon>Pseudomonadati</taxon>
        <taxon>Planctomycetota</taxon>
        <taxon>Planctomycetia</taxon>
        <taxon>Isosphaerales</taxon>
        <taxon>Isosphaeraceae</taxon>
        <taxon>Paludisphaera</taxon>
    </lineage>
</organism>
<dbReference type="InterPro" id="IPR027417">
    <property type="entry name" value="P-loop_NTPase"/>
</dbReference>